<accession>A0ABN0RQN2</accession>
<evidence type="ECO:0000313" key="3">
    <source>
        <dbReference type="Proteomes" id="UP000019275"/>
    </source>
</evidence>
<evidence type="ECO:0000256" key="1">
    <source>
        <dbReference type="SAM" id="SignalP"/>
    </source>
</evidence>
<feature type="signal peptide" evidence="1">
    <location>
        <begin position="1"/>
        <end position="21"/>
    </location>
</feature>
<name>A0ABN0RQN2_9FLAO</name>
<keyword evidence="1" id="KW-0732">Signal</keyword>
<keyword evidence="3" id="KW-1185">Reference proteome</keyword>
<protein>
    <recommendedName>
        <fullName evidence="4">DUF922 domain-containing protein</fullName>
    </recommendedName>
</protein>
<dbReference type="InterPro" id="IPR010321">
    <property type="entry name" value="DUF922"/>
</dbReference>
<dbReference type="Pfam" id="PF06037">
    <property type="entry name" value="DUF922"/>
    <property type="match status" value="1"/>
</dbReference>
<sequence>MSFFKKIVFLLCVFLVAKGIAQTEETIVWRPNLKLNWSNFKDKAPINNRAAAITASGITYKYTTYFDKKKGNRFTYEVVALFYPNKSWYKPELCTDITLSHEQLHFDIAEIYARKMRLSLSKIKPSKHTRNQVKDIYTAINKELNAYQDLYDSETNYSRDIEKQLLWQTKVKKQLQLK</sequence>
<reference evidence="2 3" key="1">
    <citation type="journal article" date="2014" name="Genome Announc.">
        <title>Draft Genome Sequence of the Carrageenan-Degrading Bacterium Cellulophaga sp. Strain KL-A, Isolated from Decaying Marine Algae.</title>
        <authorList>
            <person name="Shan D."/>
            <person name="Ying J."/>
            <person name="Li X."/>
            <person name="Gao Z."/>
            <person name="Wei G."/>
            <person name="Shao Z."/>
        </authorList>
    </citation>
    <scope>NUCLEOTIDE SEQUENCE [LARGE SCALE GENOMIC DNA]</scope>
    <source>
        <strain evidence="2 3">KL-A</strain>
    </source>
</reference>
<proteinExistence type="predicted"/>
<dbReference type="RefSeq" id="WP_013619806.1">
    <property type="nucleotide sequence ID" value="NZ_ARZX01000005.1"/>
</dbReference>
<feature type="chain" id="PRO_5046176110" description="DUF922 domain-containing protein" evidence="1">
    <location>
        <begin position="22"/>
        <end position="178"/>
    </location>
</feature>
<comment type="caution">
    <text evidence="2">The sequence shown here is derived from an EMBL/GenBank/DDBJ whole genome shotgun (WGS) entry which is preliminary data.</text>
</comment>
<organism evidence="2 3">
    <name type="scientific">Cellulophaga geojensis KL-A</name>
    <dbReference type="NCBI Taxonomy" id="1328323"/>
    <lineage>
        <taxon>Bacteria</taxon>
        <taxon>Pseudomonadati</taxon>
        <taxon>Bacteroidota</taxon>
        <taxon>Flavobacteriia</taxon>
        <taxon>Flavobacteriales</taxon>
        <taxon>Flavobacteriaceae</taxon>
        <taxon>Cellulophaga</taxon>
    </lineage>
</organism>
<evidence type="ECO:0008006" key="4">
    <source>
        <dbReference type="Google" id="ProtNLM"/>
    </source>
</evidence>
<evidence type="ECO:0000313" key="2">
    <source>
        <dbReference type="EMBL" id="EWH14214.1"/>
    </source>
</evidence>
<dbReference type="EMBL" id="ARZX01000005">
    <property type="protein sequence ID" value="EWH14214.1"/>
    <property type="molecule type" value="Genomic_DNA"/>
</dbReference>
<gene>
    <name evidence="2" type="ORF">KLA_06072</name>
</gene>
<dbReference type="Proteomes" id="UP000019275">
    <property type="component" value="Unassembled WGS sequence"/>
</dbReference>